<dbReference type="Gene3D" id="1.20.245.10">
    <property type="entry name" value="Lipoxygenase-1, Domain 5"/>
    <property type="match status" value="1"/>
</dbReference>
<keyword evidence="20" id="KW-1185">Reference proteome</keyword>
<dbReference type="InterPro" id="IPR020833">
    <property type="entry name" value="LipOase_Fe_BS"/>
</dbReference>
<evidence type="ECO:0000256" key="2">
    <source>
        <dbReference type="ARBA" id="ARBA00004229"/>
    </source>
</evidence>
<dbReference type="InterPro" id="IPR013819">
    <property type="entry name" value="LipOase_C"/>
</dbReference>
<keyword evidence="7 17" id="KW-0479">Metal-binding</keyword>
<evidence type="ECO:0000256" key="8">
    <source>
        <dbReference type="ARBA" id="ARBA00022767"/>
    </source>
</evidence>
<dbReference type="Gene3D" id="4.10.375.10">
    <property type="entry name" value="Lipoxygenase-1, Domain 2"/>
    <property type="match status" value="1"/>
</dbReference>
<dbReference type="PROSITE" id="PS00711">
    <property type="entry name" value="LIPOXYGENASE_1"/>
    <property type="match status" value="1"/>
</dbReference>
<dbReference type="PROSITE" id="PS00081">
    <property type="entry name" value="LIPOXYGENASE_2"/>
    <property type="match status" value="1"/>
</dbReference>
<dbReference type="Gene3D" id="2.60.60.20">
    <property type="entry name" value="PLAT/LH2 domain"/>
    <property type="match status" value="1"/>
</dbReference>
<evidence type="ECO:0000256" key="5">
    <source>
        <dbReference type="ARBA" id="ARBA00022528"/>
    </source>
</evidence>
<dbReference type="InterPro" id="IPR000907">
    <property type="entry name" value="LipOase"/>
</dbReference>
<evidence type="ECO:0000256" key="13">
    <source>
        <dbReference type="ARBA" id="ARBA00023004"/>
    </source>
</evidence>
<evidence type="ECO:0000256" key="7">
    <source>
        <dbReference type="ARBA" id="ARBA00022723"/>
    </source>
</evidence>
<dbReference type="PRINTS" id="PR00468">
    <property type="entry name" value="PLTLPOXGNASE"/>
</dbReference>
<evidence type="ECO:0000256" key="11">
    <source>
        <dbReference type="ARBA" id="ARBA00022964"/>
    </source>
</evidence>
<comment type="subcellular location">
    <subcellularLocation>
        <location evidence="2">Plastid</location>
        <location evidence="2">Chloroplast</location>
    </subcellularLocation>
</comment>
<dbReference type="UniPathway" id="UPA00382"/>
<dbReference type="SUPFAM" id="SSF49723">
    <property type="entry name" value="Lipase/lipooxygenase domain (PLAT/LH2 domain)"/>
    <property type="match status" value="1"/>
</dbReference>
<dbReference type="SMART" id="SM00308">
    <property type="entry name" value="LH2"/>
    <property type="match status" value="1"/>
</dbReference>
<accession>A0A2I4FUC7</accession>
<evidence type="ECO:0000256" key="1">
    <source>
        <dbReference type="ARBA" id="ARBA00001962"/>
    </source>
</evidence>
<dbReference type="PROSITE" id="PS50095">
    <property type="entry name" value="PLAT"/>
    <property type="match status" value="1"/>
</dbReference>
<dbReference type="InterPro" id="IPR036392">
    <property type="entry name" value="PLAT/LH2_dom_sf"/>
</dbReference>
<evidence type="ECO:0000256" key="15">
    <source>
        <dbReference type="ARBA" id="ARBA00023160"/>
    </source>
</evidence>
<dbReference type="GO" id="GO:0034440">
    <property type="term" value="P:lipid oxidation"/>
    <property type="evidence" value="ECO:0000318"/>
    <property type="project" value="GO_Central"/>
</dbReference>
<evidence type="ECO:0000256" key="3">
    <source>
        <dbReference type="ARBA" id="ARBA00009419"/>
    </source>
</evidence>
<keyword evidence="4 18" id="KW-0444">Lipid biosynthesis</keyword>
<evidence type="ECO:0000256" key="12">
    <source>
        <dbReference type="ARBA" id="ARBA00023002"/>
    </source>
</evidence>
<evidence type="ECO:0000256" key="10">
    <source>
        <dbReference type="ARBA" id="ARBA00022946"/>
    </source>
</evidence>
<keyword evidence="12 17" id="KW-0560">Oxidoreductase</keyword>
<evidence type="ECO:0000256" key="19">
    <source>
        <dbReference type="SAM" id="MobiDB-lite"/>
    </source>
</evidence>
<evidence type="ECO:0000256" key="18">
    <source>
        <dbReference type="RuleBase" id="RU003975"/>
    </source>
</evidence>
<keyword evidence="14" id="KW-0443">Lipid metabolism</keyword>
<comment type="cofactor">
    <cofactor evidence="1 17">
        <name>Fe cation</name>
        <dbReference type="ChEBI" id="CHEBI:24875"/>
    </cofactor>
</comment>
<keyword evidence="6" id="KW-0934">Plastid</keyword>
<evidence type="ECO:0000313" key="21">
    <source>
        <dbReference type="RefSeq" id="XP_018835249.2"/>
    </source>
</evidence>
<keyword evidence="13 17" id="KW-0408">Iron</keyword>
<dbReference type="FunFam" id="1.20.245.10:FF:000002">
    <property type="entry name" value="Lipoxygenase"/>
    <property type="match status" value="1"/>
</dbReference>
<dbReference type="PANTHER" id="PTHR11771">
    <property type="entry name" value="LIPOXYGENASE"/>
    <property type="match status" value="1"/>
</dbReference>
<dbReference type="AlphaFoldDB" id="A0A2I4FUC7"/>
<feature type="compositionally biased region" description="Basic and acidic residues" evidence="19">
    <location>
        <begin position="290"/>
        <end position="303"/>
    </location>
</feature>
<dbReference type="CDD" id="cd01751">
    <property type="entry name" value="PLAT_LH2"/>
    <property type="match status" value="1"/>
</dbReference>
<evidence type="ECO:0000256" key="17">
    <source>
        <dbReference type="RuleBase" id="RU003974"/>
    </source>
</evidence>
<dbReference type="FunFam" id="3.10.450.60:FF:000005">
    <property type="entry name" value="Lipoxygenase"/>
    <property type="match status" value="1"/>
</dbReference>
<dbReference type="GO" id="GO:0016165">
    <property type="term" value="F:linoleate 13S-lipoxygenase activity"/>
    <property type="evidence" value="ECO:0007669"/>
    <property type="project" value="UniProtKB-ARBA"/>
</dbReference>
<dbReference type="GO" id="GO:0006633">
    <property type="term" value="P:fatty acid biosynthetic process"/>
    <property type="evidence" value="ECO:0007669"/>
    <property type="project" value="UniProtKB-KW"/>
</dbReference>
<keyword evidence="8 18" id="KW-0925">Oxylipin biosynthesis</keyword>
<evidence type="ECO:0000256" key="6">
    <source>
        <dbReference type="ARBA" id="ARBA00022640"/>
    </source>
</evidence>
<dbReference type="PRINTS" id="PR00087">
    <property type="entry name" value="LIPOXYGENASE"/>
</dbReference>
<dbReference type="InterPro" id="IPR001024">
    <property type="entry name" value="PLAT/LH2_dom"/>
</dbReference>
<evidence type="ECO:0000256" key="4">
    <source>
        <dbReference type="ARBA" id="ARBA00022516"/>
    </source>
</evidence>
<dbReference type="GO" id="GO:0009507">
    <property type="term" value="C:chloroplast"/>
    <property type="evidence" value="ECO:0007669"/>
    <property type="project" value="UniProtKB-SubCell"/>
</dbReference>
<dbReference type="Gene3D" id="4.10.372.10">
    <property type="entry name" value="Lipoxygenase-1, Domain 3"/>
    <property type="match status" value="1"/>
</dbReference>
<gene>
    <name evidence="21" type="primary">LOC109002102</name>
</gene>
<comment type="function">
    <text evidence="18">Plant lipoxygenase may be involved in a number of diverse aspects of plant physiology including growth and development, pest resistance, and senescence or responses to wounding.</text>
</comment>
<name>A0A2I4FUC7_JUGRE</name>
<keyword evidence="11 17" id="KW-0223">Dioxygenase</keyword>
<dbReference type="InterPro" id="IPR001246">
    <property type="entry name" value="LipOase_plant"/>
</dbReference>
<evidence type="ECO:0000256" key="14">
    <source>
        <dbReference type="ARBA" id="ARBA00023098"/>
    </source>
</evidence>
<evidence type="ECO:0000256" key="16">
    <source>
        <dbReference type="PROSITE-ProRule" id="PRU00152"/>
    </source>
</evidence>
<dbReference type="Pfam" id="PF01477">
    <property type="entry name" value="PLAT"/>
    <property type="match status" value="1"/>
</dbReference>
<evidence type="ECO:0000256" key="9">
    <source>
        <dbReference type="ARBA" id="ARBA00022832"/>
    </source>
</evidence>
<dbReference type="Gene3D" id="3.10.450.60">
    <property type="match status" value="1"/>
</dbReference>
<dbReference type="InterPro" id="IPR036226">
    <property type="entry name" value="LipOase_C_sf"/>
</dbReference>
<dbReference type="InterPro" id="IPR042057">
    <property type="entry name" value="Lipoxy_PLAT/LH2"/>
</dbReference>
<dbReference type="KEGG" id="jre:109002102"/>
<dbReference type="OrthoDB" id="407298at2759"/>
<dbReference type="GO" id="GO:0046872">
    <property type="term" value="F:metal ion binding"/>
    <property type="evidence" value="ECO:0007669"/>
    <property type="project" value="UniProtKB-UniRule"/>
</dbReference>
<organism evidence="20 21">
    <name type="scientific">Juglans regia</name>
    <name type="common">English walnut</name>
    <dbReference type="NCBI Taxonomy" id="51240"/>
    <lineage>
        <taxon>Eukaryota</taxon>
        <taxon>Viridiplantae</taxon>
        <taxon>Streptophyta</taxon>
        <taxon>Embryophyta</taxon>
        <taxon>Tracheophyta</taxon>
        <taxon>Spermatophyta</taxon>
        <taxon>Magnoliopsida</taxon>
        <taxon>eudicotyledons</taxon>
        <taxon>Gunneridae</taxon>
        <taxon>Pentapetalae</taxon>
        <taxon>rosids</taxon>
        <taxon>fabids</taxon>
        <taxon>Fagales</taxon>
        <taxon>Juglandaceae</taxon>
        <taxon>Juglans</taxon>
    </lineage>
</organism>
<feature type="region of interest" description="Disordered" evidence="19">
    <location>
        <begin position="263"/>
        <end position="303"/>
    </location>
</feature>
<proteinExistence type="inferred from homology"/>
<dbReference type="GeneID" id="109002102"/>
<dbReference type="FunCoup" id="A0A2I4FUC7">
    <property type="interactions" value="75"/>
</dbReference>
<protein>
    <recommendedName>
        <fullName evidence="18">Lipoxygenase</fullName>
        <ecNumber evidence="18">1.13.11.-</ecNumber>
    </recommendedName>
</protein>
<dbReference type="GO" id="GO:0031408">
    <property type="term" value="P:oxylipin biosynthetic process"/>
    <property type="evidence" value="ECO:0007669"/>
    <property type="project" value="UniProtKB-UniRule"/>
</dbReference>
<comment type="caution">
    <text evidence="16">Lacks conserved residue(s) required for the propagation of feature annotation.</text>
</comment>
<dbReference type="RefSeq" id="XP_018835249.2">
    <property type="nucleotide sequence ID" value="XM_018979704.2"/>
</dbReference>
<keyword evidence="15 18" id="KW-0275">Fatty acid biosynthesis</keyword>
<sequence>MLKPQPSLQSQFSSSSTQTPSFLLHKPFLHGNGYSIASLPILSMQYSFHKKNKNVRIASVPGNNIKAVATASTDNGDKATSVKAIVTVKLTVGGFLSSLVIDRDDITDLLGKTLLLELVSAQLDPKTGLEKETIKGYAHWKSQDEGEVKFASGFEVPADFGEVGAIFVENEHRQEMYLKDIILNGFPNGPVNVTCDSWVHSKHDYPHKRIFFANKSYLPSETPEGLRRLRKEELVILRGDGKGERKTHERVYDYDVYNDIGDPDSSDDLKRPVLGGKQYPYPRRCRTGRPRSENDPLSEKRSSNVYIPRDESFSEVKQLTFAAKALYSVLHALVPSLEAAMVDGELGFPYFTAIDSLFNEGVNLSPDHKKAQNKVSLLNTLPRLVNSITQAQDEMLRFETPETMDRDKFFWFRDEEFARQTLAGLNPYSIRLVTEWPLKSKLDPKIYGPQESAITTEMIEQQIKGFCSVKEAISQKKLYILDYHDLFLPFVSKVREIKGTTLYGSRTLFFLTPEGTLRPLAIELTRPPIDGKPQWREVFTPCWDATGLWMWRLAKAHVLAHDSGYHQLVSHWLRTHCCTEPYIIATNRQLSAIHPIHRLLLPHFRYTMEINALARESLINAGGIIESSFSPGKYSMEFSSVAYDQQWQFNLEALPADLLNRGLAVEDPTAPHGLKLTIEDYPFANDGLVLWDTIKEWVSDYVNYYYPNPTAIESDQELHAWWTEIRTVGHGDKKDESWWPVLNTREDLIQIITTIVWVTSGHHAAVNFGQYTYAGYFPNRPTIARNNMPSEEPSEEVFTNFLRKPEGALLQCFPSQLQATRVMVVLDVLSNHSPDEEYLGEAIEPAWAENPHIKAAFERFNGRLKQLEGIIDKRNANRELKNRNGAGIVPYELLKPFSEPGVTGKGVPYSISI</sequence>
<dbReference type="Gramene" id="Jr14_20280_p1">
    <property type="protein sequence ID" value="cds.Jr14_20280_p1"/>
    <property type="gene ID" value="Jr14_20280"/>
</dbReference>
<reference evidence="21" key="1">
    <citation type="submission" date="2025-08" db="UniProtKB">
        <authorList>
            <consortium name="RefSeq"/>
        </authorList>
    </citation>
    <scope>IDENTIFICATION</scope>
    <source>
        <tissue evidence="21">Leaves</tissue>
    </source>
</reference>
<dbReference type="EC" id="1.13.11.-" evidence="18"/>
<dbReference type="GO" id="GO:0016702">
    <property type="term" value="F:oxidoreductase activity, acting on single donors with incorporation of molecular oxygen, incorporation of two atoms of oxygen"/>
    <property type="evidence" value="ECO:0000318"/>
    <property type="project" value="GO_Central"/>
</dbReference>
<keyword evidence="9" id="KW-0276">Fatty acid metabolism</keyword>
<dbReference type="Proteomes" id="UP000235220">
    <property type="component" value="Chromosome 14"/>
</dbReference>
<dbReference type="PROSITE" id="PS51393">
    <property type="entry name" value="LIPOXYGENASE_3"/>
    <property type="match status" value="1"/>
</dbReference>
<dbReference type="InterPro" id="IPR027433">
    <property type="entry name" value="Lipoxygenase_dom_3"/>
</dbReference>
<keyword evidence="10" id="KW-0809">Transit peptide</keyword>
<keyword evidence="5" id="KW-0150">Chloroplast</keyword>
<comment type="similarity">
    <text evidence="3 17">Belongs to the lipoxygenase family.</text>
</comment>
<evidence type="ECO:0000313" key="20">
    <source>
        <dbReference type="Proteomes" id="UP000235220"/>
    </source>
</evidence>
<dbReference type="SUPFAM" id="SSF48484">
    <property type="entry name" value="Lipoxigenase"/>
    <property type="match status" value="1"/>
</dbReference>
<dbReference type="STRING" id="51240.A0A2I4FUC7"/>
<comment type="pathway">
    <text evidence="18">Lipid metabolism; oxylipin biosynthesis.</text>
</comment>
<dbReference type="Pfam" id="PF00305">
    <property type="entry name" value="Lipoxygenase"/>
    <property type="match status" value="1"/>
</dbReference>
<dbReference type="InterPro" id="IPR020834">
    <property type="entry name" value="LipOase_CS"/>
</dbReference>